<evidence type="ECO:0000313" key="2">
    <source>
        <dbReference type="Proteomes" id="UP000681162"/>
    </source>
</evidence>
<dbReference type="RefSeq" id="WP_212940273.1">
    <property type="nucleotide sequence ID" value="NZ_BORR01000010.1"/>
</dbReference>
<dbReference type="EMBL" id="BORR01000010">
    <property type="protein sequence ID" value="GIO38068.1"/>
    <property type="molecule type" value="Genomic_DNA"/>
</dbReference>
<name>A0A920CHS6_9BACL</name>
<evidence type="ECO:0008006" key="3">
    <source>
        <dbReference type="Google" id="ProtNLM"/>
    </source>
</evidence>
<gene>
    <name evidence="1" type="ORF">J41TS12_29290</name>
</gene>
<sequence>MSTLTKPERIRSRENIQNIREESGHSCEYIDLATGERCSHPAEGEPHHIRTRGAGGDDRRENLIHLCGWHHRLFHDGNLDRNELLTIVAKREGLTPEEVADILKLSYQPPPAQPAPQPKVEELLQAYIQIDEQEQETRFVKGQLLDAMLAAGAKQKFLSSQIGISPAQIRELVHVYRTFPTPESRHPALSWYHHRVASHSNEPAAMLIKAGDESMSTRELRKAILKQEGAEQLVKQDEDQEQKKAQRLLASVQKMLDTGSEAAQWFKTKLKQMLKEEQN</sequence>
<dbReference type="Proteomes" id="UP000681162">
    <property type="component" value="Unassembled WGS sequence"/>
</dbReference>
<protein>
    <recommendedName>
        <fullName evidence="3">HNH endonuclease</fullName>
    </recommendedName>
</protein>
<dbReference type="CDD" id="cd00085">
    <property type="entry name" value="HNHc"/>
    <property type="match status" value="1"/>
</dbReference>
<accession>A0A920CHS6</accession>
<dbReference type="AlphaFoldDB" id="A0A920CHS6"/>
<proteinExistence type="predicted"/>
<dbReference type="InterPro" id="IPR003615">
    <property type="entry name" value="HNH_nuc"/>
</dbReference>
<comment type="caution">
    <text evidence="1">The sequence shown here is derived from an EMBL/GenBank/DDBJ whole genome shotgun (WGS) entry which is preliminary data.</text>
</comment>
<reference evidence="1 2" key="1">
    <citation type="submission" date="2021-03" db="EMBL/GenBank/DDBJ databases">
        <title>Antimicrobial resistance genes in bacteria isolated from Japanese honey, and their potential for conferring macrolide and lincosamide resistance in the American foulbrood pathogen Paenibacillus larvae.</title>
        <authorList>
            <person name="Okamoto M."/>
            <person name="Kumagai M."/>
            <person name="Kanamori H."/>
            <person name="Takamatsu D."/>
        </authorList>
    </citation>
    <scope>NUCLEOTIDE SEQUENCE [LARGE SCALE GENOMIC DNA]</scope>
    <source>
        <strain evidence="1 2">J41TS12</strain>
    </source>
</reference>
<keyword evidence="2" id="KW-1185">Reference proteome</keyword>
<organism evidence="1 2">
    <name type="scientific">Paenibacillus antibioticophila</name>
    <dbReference type="NCBI Taxonomy" id="1274374"/>
    <lineage>
        <taxon>Bacteria</taxon>
        <taxon>Bacillati</taxon>
        <taxon>Bacillota</taxon>
        <taxon>Bacilli</taxon>
        <taxon>Bacillales</taxon>
        <taxon>Paenibacillaceae</taxon>
        <taxon>Paenibacillus</taxon>
    </lineage>
</organism>
<evidence type="ECO:0000313" key="1">
    <source>
        <dbReference type="EMBL" id="GIO38068.1"/>
    </source>
</evidence>